<accession>A0A8T1W9Y4</accession>
<dbReference type="EMBL" id="JAGDFL010000392">
    <property type="protein sequence ID" value="KAG7390071.1"/>
    <property type="molecule type" value="Genomic_DNA"/>
</dbReference>
<evidence type="ECO:0000256" key="1">
    <source>
        <dbReference type="SAM" id="MobiDB-lite"/>
    </source>
</evidence>
<keyword evidence="3" id="KW-1185">Reference proteome</keyword>
<evidence type="ECO:0000313" key="3">
    <source>
        <dbReference type="Proteomes" id="UP000693981"/>
    </source>
</evidence>
<feature type="region of interest" description="Disordered" evidence="1">
    <location>
        <begin position="124"/>
        <end position="146"/>
    </location>
</feature>
<dbReference type="AlphaFoldDB" id="A0A8T1W9Y4"/>
<reference evidence="2" key="1">
    <citation type="submission" date="2021-02" db="EMBL/GenBank/DDBJ databases">
        <authorList>
            <person name="Palmer J.M."/>
        </authorList>
    </citation>
    <scope>NUCLEOTIDE SEQUENCE</scope>
    <source>
        <strain evidence="2">SCRP23</strain>
    </source>
</reference>
<dbReference type="Proteomes" id="UP000693981">
    <property type="component" value="Unassembled WGS sequence"/>
</dbReference>
<gene>
    <name evidence="2" type="ORF">PHYBOEH_007163</name>
</gene>
<evidence type="ECO:0008006" key="4">
    <source>
        <dbReference type="Google" id="ProtNLM"/>
    </source>
</evidence>
<organism evidence="2 3">
    <name type="scientific">Phytophthora boehmeriae</name>
    <dbReference type="NCBI Taxonomy" id="109152"/>
    <lineage>
        <taxon>Eukaryota</taxon>
        <taxon>Sar</taxon>
        <taxon>Stramenopiles</taxon>
        <taxon>Oomycota</taxon>
        <taxon>Peronosporomycetes</taxon>
        <taxon>Peronosporales</taxon>
        <taxon>Peronosporaceae</taxon>
        <taxon>Phytophthora</taxon>
    </lineage>
</organism>
<comment type="caution">
    <text evidence="2">The sequence shown here is derived from an EMBL/GenBank/DDBJ whole genome shotgun (WGS) entry which is preliminary data.</text>
</comment>
<protein>
    <recommendedName>
        <fullName evidence="4">HTH CENPB-type domain-containing protein</fullName>
    </recommendedName>
</protein>
<evidence type="ECO:0000313" key="2">
    <source>
        <dbReference type="EMBL" id="KAG7390071.1"/>
    </source>
</evidence>
<sequence length="146" mass="16721">MKQWSHSHLAEWATKEFKKVRPIPRSTVQGILKRRHELIDIPDTHRERKRQCSKHIRSSDAQLMEQINAYKSRHENARVTGATVVALAQRVDAIMARREGTGVPTRGWLYHFQKRNNVRFSLCHGGDNGRGGRETPHGTHSTPPSS</sequence>
<dbReference type="OrthoDB" id="109700at2759"/>
<name>A0A8T1W9Y4_9STRA</name>
<proteinExistence type="predicted"/>